<dbReference type="PROSITE" id="PS51194">
    <property type="entry name" value="HELICASE_CTER"/>
    <property type="match status" value="1"/>
</dbReference>
<protein>
    <submittedName>
        <fullName evidence="7">Uncharacterized protein</fullName>
    </submittedName>
</protein>
<feature type="region of interest" description="Disordered" evidence="4">
    <location>
        <begin position="854"/>
        <end position="891"/>
    </location>
</feature>
<dbReference type="AlphaFoldDB" id="A0A3N4I5S2"/>
<evidence type="ECO:0000256" key="2">
    <source>
        <dbReference type="ARBA" id="ARBA00022801"/>
    </source>
</evidence>
<dbReference type="STRING" id="1160509.A0A3N4I5S2"/>
<feature type="compositionally biased region" description="Basic and acidic residues" evidence="4">
    <location>
        <begin position="451"/>
        <end position="481"/>
    </location>
</feature>
<keyword evidence="3" id="KW-0067">ATP-binding</keyword>
<reference evidence="7 8" key="1">
    <citation type="journal article" date="2018" name="Nat. Ecol. Evol.">
        <title>Pezizomycetes genomes reveal the molecular basis of ectomycorrhizal truffle lifestyle.</title>
        <authorList>
            <person name="Murat C."/>
            <person name="Payen T."/>
            <person name="Noel B."/>
            <person name="Kuo A."/>
            <person name="Morin E."/>
            <person name="Chen J."/>
            <person name="Kohler A."/>
            <person name="Krizsan K."/>
            <person name="Balestrini R."/>
            <person name="Da Silva C."/>
            <person name="Montanini B."/>
            <person name="Hainaut M."/>
            <person name="Levati E."/>
            <person name="Barry K.W."/>
            <person name="Belfiori B."/>
            <person name="Cichocki N."/>
            <person name="Clum A."/>
            <person name="Dockter R.B."/>
            <person name="Fauchery L."/>
            <person name="Guy J."/>
            <person name="Iotti M."/>
            <person name="Le Tacon F."/>
            <person name="Lindquist E.A."/>
            <person name="Lipzen A."/>
            <person name="Malagnac F."/>
            <person name="Mello A."/>
            <person name="Molinier V."/>
            <person name="Miyauchi S."/>
            <person name="Poulain J."/>
            <person name="Riccioni C."/>
            <person name="Rubini A."/>
            <person name="Sitrit Y."/>
            <person name="Splivallo R."/>
            <person name="Traeger S."/>
            <person name="Wang M."/>
            <person name="Zifcakova L."/>
            <person name="Wipf D."/>
            <person name="Zambonelli A."/>
            <person name="Paolocci F."/>
            <person name="Nowrousian M."/>
            <person name="Ottonello S."/>
            <person name="Baldrian P."/>
            <person name="Spatafora J.W."/>
            <person name="Henrissat B."/>
            <person name="Nagy L.G."/>
            <person name="Aury J.M."/>
            <person name="Wincker P."/>
            <person name="Grigoriev I.V."/>
            <person name="Bonfante P."/>
            <person name="Martin F.M."/>
        </authorList>
    </citation>
    <scope>NUCLEOTIDE SEQUENCE [LARGE SCALE GENOMIC DNA]</scope>
    <source>
        <strain evidence="7 8">RN42</strain>
    </source>
</reference>
<evidence type="ECO:0000256" key="1">
    <source>
        <dbReference type="ARBA" id="ARBA00022741"/>
    </source>
</evidence>
<dbReference type="InterPro" id="IPR000330">
    <property type="entry name" value="SNF2_N"/>
</dbReference>
<dbReference type="SMART" id="SM00490">
    <property type="entry name" value="HELICc"/>
    <property type="match status" value="1"/>
</dbReference>
<dbReference type="GO" id="GO:0006281">
    <property type="term" value="P:DNA repair"/>
    <property type="evidence" value="ECO:0007669"/>
    <property type="project" value="TreeGrafter"/>
</dbReference>
<evidence type="ECO:0000256" key="3">
    <source>
        <dbReference type="ARBA" id="ARBA00022840"/>
    </source>
</evidence>
<feature type="region of interest" description="Disordered" evidence="4">
    <location>
        <begin position="439"/>
        <end position="665"/>
    </location>
</feature>
<evidence type="ECO:0000259" key="5">
    <source>
        <dbReference type="PROSITE" id="PS51192"/>
    </source>
</evidence>
<dbReference type="GO" id="GO:0005524">
    <property type="term" value="F:ATP binding"/>
    <property type="evidence" value="ECO:0007669"/>
    <property type="project" value="UniProtKB-KW"/>
</dbReference>
<name>A0A3N4I5S2_ASCIM</name>
<dbReference type="EMBL" id="ML119698">
    <property type="protein sequence ID" value="RPA79521.1"/>
    <property type="molecule type" value="Genomic_DNA"/>
</dbReference>
<feature type="compositionally biased region" description="Low complexity" evidence="4">
    <location>
        <begin position="651"/>
        <end position="665"/>
    </location>
</feature>
<evidence type="ECO:0000313" key="8">
    <source>
        <dbReference type="Proteomes" id="UP000275078"/>
    </source>
</evidence>
<dbReference type="GO" id="GO:0016787">
    <property type="term" value="F:hydrolase activity"/>
    <property type="evidence" value="ECO:0007669"/>
    <property type="project" value="UniProtKB-KW"/>
</dbReference>
<keyword evidence="2" id="KW-0378">Hydrolase</keyword>
<dbReference type="CDD" id="cd18793">
    <property type="entry name" value="SF2_C_SNF"/>
    <property type="match status" value="1"/>
</dbReference>
<dbReference type="Pfam" id="PF00176">
    <property type="entry name" value="SNF2-rel_dom"/>
    <property type="match status" value="1"/>
</dbReference>
<dbReference type="CDD" id="cd18008">
    <property type="entry name" value="DEXDc_SHPRH-like"/>
    <property type="match status" value="1"/>
</dbReference>
<dbReference type="Gene3D" id="3.40.50.300">
    <property type="entry name" value="P-loop containing nucleotide triphosphate hydrolases"/>
    <property type="match status" value="2"/>
</dbReference>
<dbReference type="PROSITE" id="PS51192">
    <property type="entry name" value="HELICASE_ATP_BIND_1"/>
    <property type="match status" value="1"/>
</dbReference>
<feature type="compositionally biased region" description="Acidic residues" evidence="4">
    <location>
        <begin position="17"/>
        <end position="26"/>
    </location>
</feature>
<dbReference type="Pfam" id="PF00271">
    <property type="entry name" value="Helicase_C"/>
    <property type="match status" value="1"/>
</dbReference>
<dbReference type="GO" id="GO:0008094">
    <property type="term" value="F:ATP-dependent activity, acting on DNA"/>
    <property type="evidence" value="ECO:0007669"/>
    <property type="project" value="TreeGrafter"/>
</dbReference>
<dbReference type="InterPro" id="IPR001650">
    <property type="entry name" value="Helicase_C-like"/>
</dbReference>
<dbReference type="OrthoDB" id="423559at2759"/>
<feature type="compositionally biased region" description="Basic residues" evidence="4">
    <location>
        <begin position="496"/>
        <end position="509"/>
    </location>
</feature>
<accession>A0A3N4I5S2</accession>
<dbReference type="InterPro" id="IPR038718">
    <property type="entry name" value="SNF2-like_sf"/>
</dbReference>
<dbReference type="InterPro" id="IPR049730">
    <property type="entry name" value="SNF2/RAD54-like_C"/>
</dbReference>
<dbReference type="GO" id="GO:0005634">
    <property type="term" value="C:nucleus"/>
    <property type="evidence" value="ECO:0007669"/>
    <property type="project" value="TreeGrafter"/>
</dbReference>
<dbReference type="InterPro" id="IPR050628">
    <property type="entry name" value="SNF2_RAD54_helicase_TF"/>
</dbReference>
<dbReference type="PANTHER" id="PTHR45626:SF14">
    <property type="entry name" value="ATP-DEPENDENT DNA HELICASE (EUROFUNG)"/>
    <property type="match status" value="1"/>
</dbReference>
<dbReference type="Proteomes" id="UP000275078">
    <property type="component" value="Unassembled WGS sequence"/>
</dbReference>
<feature type="compositionally biased region" description="Acidic residues" evidence="4">
    <location>
        <begin position="612"/>
        <end position="629"/>
    </location>
</feature>
<keyword evidence="8" id="KW-1185">Reference proteome</keyword>
<gene>
    <name evidence="7" type="ORF">BJ508DRAFT_240557</name>
</gene>
<evidence type="ECO:0000313" key="7">
    <source>
        <dbReference type="EMBL" id="RPA79521.1"/>
    </source>
</evidence>
<dbReference type="Gene3D" id="3.40.50.10810">
    <property type="entry name" value="Tandem AAA-ATPase domain"/>
    <property type="match status" value="1"/>
</dbReference>
<sequence>MFRSSVRLGEKAPTQEEKEEEEEDADKVEGLDVRLLPHQVDGLAWLLSREEKKARGGILADDMGLGKTVQSIALILSHPHPKYAMTESAQIDEGVKIPDDVARTTLIVGPLALIKQWEAELTSKTTSLPRALKVLVHHGPSRTKEARVLSKYDIVITTYQVVASEHKTTSEDKPSALYGVRWWRIILDEAHSIKNPSAKGSQACFALRGRFRWCLTGTPIQNNLEELQSLIRFLRIAPYDEMTVWKDQIVRPLKAGKEQLAMDRLKVILGAILLRRTKKVLAERERKRIEAGEERGRNDMMNLPPRVIKNVVCRFTPHEKAFYERLEDKTGRALDKLQGQAKMDYTGALVLLLRLRQACNHPQLLKGKVSKDLEALATAPARGSRKKSEPDVDDLTVILDHLAVENKQCEICLEALTPAQMKAGEVQCDDCRASISAFAKERKPKHKKEKEKRPKDRSKKERRDRRDREDKEERRKEREVITIESSGSDSEAIPSRFKRLARPKPRYAPKKVLDSDEEEGIPGRYRSQTIDSDSDSEGIPQKYKRPTDSDSEAIPSPYKKTDKPQPILISSDDEDDDNFESAQTTLDSFIEDDGYEEIYKARTQRRPKDDRIDDEAEESDGPESSDFDPSEGSGSEAVESDHDSDGNPIRSYSSDSASSTSSTDYGDLVPSTKISQLLKILQHESRAGNKTILFTSFTTLLDLLEPFLLRAGYKFARYDGSMNNTLREAALARLKTDPACTILLCSLKCGAVGLNLTAANRVVLMEPFWNPAVEDQAVDRVHRYGQRRDVCVYKFSVQDSVEERVLELQEQKRQLIAAAIGDGIAAGAGRLGMKEIMQLFKRGAEDTYRSGREVVGGTYHDSEPSGRAGVSGRYDAGRMADRSGGGRYGRY</sequence>
<dbReference type="SUPFAM" id="SSF52540">
    <property type="entry name" value="P-loop containing nucleoside triphosphate hydrolases"/>
    <property type="match status" value="2"/>
</dbReference>
<proteinExistence type="predicted"/>
<dbReference type="SMART" id="SM00487">
    <property type="entry name" value="DEXDc"/>
    <property type="match status" value="1"/>
</dbReference>
<evidence type="ECO:0000259" key="6">
    <source>
        <dbReference type="PROSITE" id="PS51194"/>
    </source>
</evidence>
<keyword evidence="1" id="KW-0547">Nucleotide-binding</keyword>
<dbReference type="InterPro" id="IPR027417">
    <property type="entry name" value="P-loop_NTPase"/>
</dbReference>
<evidence type="ECO:0000256" key="4">
    <source>
        <dbReference type="SAM" id="MobiDB-lite"/>
    </source>
</evidence>
<organism evidence="7 8">
    <name type="scientific">Ascobolus immersus RN42</name>
    <dbReference type="NCBI Taxonomy" id="1160509"/>
    <lineage>
        <taxon>Eukaryota</taxon>
        <taxon>Fungi</taxon>
        <taxon>Dikarya</taxon>
        <taxon>Ascomycota</taxon>
        <taxon>Pezizomycotina</taxon>
        <taxon>Pezizomycetes</taxon>
        <taxon>Pezizales</taxon>
        <taxon>Ascobolaceae</taxon>
        <taxon>Ascobolus</taxon>
    </lineage>
</organism>
<dbReference type="PANTHER" id="PTHR45626">
    <property type="entry name" value="TRANSCRIPTION TERMINATION FACTOR 2-RELATED"/>
    <property type="match status" value="1"/>
</dbReference>
<feature type="domain" description="Helicase C-terminal" evidence="6">
    <location>
        <begin position="673"/>
        <end position="832"/>
    </location>
</feature>
<dbReference type="InterPro" id="IPR014001">
    <property type="entry name" value="Helicase_ATP-bd"/>
</dbReference>
<feature type="domain" description="Helicase ATP-binding" evidence="5">
    <location>
        <begin position="48"/>
        <end position="237"/>
    </location>
</feature>
<feature type="region of interest" description="Disordered" evidence="4">
    <location>
        <begin position="1"/>
        <end position="28"/>
    </location>
</feature>